<dbReference type="Proteomes" id="UP000055045">
    <property type="component" value="Unassembled WGS sequence"/>
</dbReference>
<name>A0A101MFR5_PENFR</name>
<keyword evidence="2" id="KW-1185">Reference proteome</keyword>
<accession>A0A101MFR5</accession>
<evidence type="ECO:0000313" key="2">
    <source>
        <dbReference type="Proteomes" id="UP000055045"/>
    </source>
</evidence>
<reference evidence="1 2" key="1">
    <citation type="submission" date="2015-10" db="EMBL/GenBank/DDBJ databases">
        <title>Genome sequencing of Penicillium freii.</title>
        <authorList>
            <person name="Nguyen H.D."/>
            <person name="Visagie C.M."/>
            <person name="Seifert K.A."/>
        </authorList>
    </citation>
    <scope>NUCLEOTIDE SEQUENCE [LARGE SCALE GENOMIC DNA]</scope>
    <source>
        <strain evidence="1 2">DAOM 242723</strain>
    </source>
</reference>
<proteinExistence type="predicted"/>
<comment type="caution">
    <text evidence="1">The sequence shown here is derived from an EMBL/GenBank/DDBJ whole genome shotgun (WGS) entry which is preliminary data.</text>
</comment>
<dbReference type="AlphaFoldDB" id="A0A101MFR5"/>
<sequence>MTERSLECGNDKRSTLQISTYSLTMLYIPISQPIGFKFQLYRTFLQLHPNAIYTHEPNGPSKTDNGRKEIPKITHRGIKSVNVHRIPNSNFKTIEPFSPFPMRW</sequence>
<evidence type="ECO:0000313" key="1">
    <source>
        <dbReference type="EMBL" id="KUM59593.1"/>
    </source>
</evidence>
<gene>
    <name evidence="1" type="ORF">ACN42_g7542</name>
</gene>
<dbReference type="EMBL" id="LLXE01000216">
    <property type="protein sequence ID" value="KUM59593.1"/>
    <property type="molecule type" value="Genomic_DNA"/>
</dbReference>
<organism evidence="1 2">
    <name type="scientific">Penicillium freii</name>
    <dbReference type="NCBI Taxonomy" id="48697"/>
    <lineage>
        <taxon>Eukaryota</taxon>
        <taxon>Fungi</taxon>
        <taxon>Dikarya</taxon>
        <taxon>Ascomycota</taxon>
        <taxon>Pezizomycotina</taxon>
        <taxon>Eurotiomycetes</taxon>
        <taxon>Eurotiomycetidae</taxon>
        <taxon>Eurotiales</taxon>
        <taxon>Aspergillaceae</taxon>
        <taxon>Penicillium</taxon>
    </lineage>
</organism>
<protein>
    <submittedName>
        <fullName evidence="1">Uncharacterized protein</fullName>
    </submittedName>
</protein>